<dbReference type="Pfam" id="PF02492">
    <property type="entry name" value="cobW"/>
    <property type="match status" value="1"/>
</dbReference>
<gene>
    <name evidence="3" type="ORF">PCAR00345_LOCUS4271</name>
</gene>
<dbReference type="EMBL" id="HBIZ01007463">
    <property type="protein sequence ID" value="CAE0751686.1"/>
    <property type="molecule type" value="Transcribed_RNA"/>
</dbReference>
<feature type="domain" description="CobW/HypB/UreG nucleotide-binding" evidence="2">
    <location>
        <begin position="5"/>
        <end position="168"/>
    </location>
</feature>
<evidence type="ECO:0000259" key="2">
    <source>
        <dbReference type="Pfam" id="PF02492"/>
    </source>
</evidence>
<dbReference type="AlphaFoldDB" id="A0A7S4EU32"/>
<dbReference type="InterPro" id="IPR003495">
    <property type="entry name" value="CobW/HypB/UreG_nucleotide-bd"/>
</dbReference>
<evidence type="ECO:0000313" key="3">
    <source>
        <dbReference type="EMBL" id="CAE0751686.1"/>
    </source>
</evidence>
<dbReference type="Gene3D" id="3.40.50.300">
    <property type="entry name" value="P-loop containing nucleotide triphosphate hydrolases"/>
    <property type="match status" value="1"/>
</dbReference>
<sequence length="711" mass="76371">MAKIPVLIVSGYAAAGKTRMLRMALKDLAAVGMISHRHAAEFGIATGALPANLTIYREVFDFGSGCLCCSPTGDLVRALLDILRSGCLLDLLVLRLGPLASPLVFAKAVHSATEEVRDAFYVASIVTIVEASLAQKHLSATSPEWQARLQVLAADLIVVASNEPHQDHHHHDDRCESHQQQREALQQRGWDDRTEGDQHDDGDDGGRDKAVPAACVRECFVAPRDATIGPAEAVACAVRLVRAMRPEGVAMATLQWKGGSGSGDGGSRAGDAGVVRLLRTCEGDCSPCGPMQRQRSGAHDGGRQRSAEASYAKEGCGLEGCQAGIGAAENCLNEGCERAGHGGHEYHHGRSCGSGEEDHGGDQGFEMVQRLGVDGNQNEPVGASFDAAYSVCEGSVLSAHELLRRNCFDVHHALRLDPAFETRAEAPPPLLALGSAHDTRIKAAVATAEASAASEGKLRELVRTLLQSGEVLRLKAIVRVLPPRDEEDDAEWDGRWLLIDAVEQQASCIRLRAPPGGGPVPAELEHVESLHGDLSQSASKIFILGRNISAASLRDDFLDCFVPEGYAFAADRELDMHLQKGARTPAWARVSVHGAALLVVAVGDEAFAFEREDKDDEQALGFDFESPRFVVHTQYGPCLLTNRLEQVDLTSAECVTGAYFCLRNGLHITESSDAGEKLPGQEATRRPAPLVPPRLRMRRALLVHDSVYVKI</sequence>
<reference evidence="3" key="1">
    <citation type="submission" date="2021-01" db="EMBL/GenBank/DDBJ databases">
        <authorList>
            <person name="Corre E."/>
            <person name="Pelletier E."/>
            <person name="Niang G."/>
            <person name="Scheremetjew M."/>
            <person name="Finn R."/>
            <person name="Kale V."/>
            <person name="Holt S."/>
            <person name="Cochrane G."/>
            <person name="Meng A."/>
            <person name="Brown T."/>
            <person name="Cohen L."/>
        </authorList>
    </citation>
    <scope>NUCLEOTIDE SEQUENCE</scope>
    <source>
        <strain evidence="3">CCMP645</strain>
    </source>
</reference>
<dbReference type="PANTHER" id="PTHR13748:SF62">
    <property type="entry name" value="COBW DOMAIN-CONTAINING PROTEIN"/>
    <property type="match status" value="1"/>
</dbReference>
<feature type="region of interest" description="Disordered" evidence="1">
    <location>
        <begin position="163"/>
        <end position="208"/>
    </location>
</feature>
<proteinExistence type="predicted"/>
<protein>
    <recommendedName>
        <fullName evidence="2">CobW/HypB/UreG nucleotide-binding domain-containing protein</fullName>
    </recommendedName>
</protein>
<dbReference type="InterPro" id="IPR051316">
    <property type="entry name" value="Zinc-reg_GTPase_activator"/>
</dbReference>
<name>A0A7S4EU32_CHRCT</name>
<feature type="compositionally biased region" description="Basic and acidic residues" evidence="1">
    <location>
        <begin position="189"/>
        <end position="208"/>
    </location>
</feature>
<accession>A0A7S4EU32</accession>
<dbReference type="InterPro" id="IPR027417">
    <property type="entry name" value="P-loop_NTPase"/>
</dbReference>
<evidence type="ECO:0000256" key="1">
    <source>
        <dbReference type="SAM" id="MobiDB-lite"/>
    </source>
</evidence>
<dbReference type="PANTHER" id="PTHR13748">
    <property type="entry name" value="COBW-RELATED"/>
    <property type="match status" value="1"/>
</dbReference>
<dbReference type="GO" id="GO:0005737">
    <property type="term" value="C:cytoplasm"/>
    <property type="evidence" value="ECO:0007669"/>
    <property type="project" value="TreeGrafter"/>
</dbReference>
<organism evidence="3">
    <name type="scientific">Chrysotila carterae</name>
    <name type="common">Marine alga</name>
    <name type="synonym">Syracosphaera carterae</name>
    <dbReference type="NCBI Taxonomy" id="13221"/>
    <lineage>
        <taxon>Eukaryota</taxon>
        <taxon>Haptista</taxon>
        <taxon>Haptophyta</taxon>
        <taxon>Prymnesiophyceae</taxon>
        <taxon>Isochrysidales</taxon>
        <taxon>Isochrysidaceae</taxon>
        <taxon>Chrysotila</taxon>
    </lineage>
</organism>
<feature type="compositionally biased region" description="Basic and acidic residues" evidence="1">
    <location>
        <begin position="164"/>
        <end position="181"/>
    </location>
</feature>